<keyword evidence="1" id="KW-0175">Coiled coil</keyword>
<reference evidence="4" key="1">
    <citation type="submission" date="2016-10" db="EMBL/GenBank/DDBJ databases">
        <authorList>
            <person name="Varghese N."/>
            <person name="Submissions S."/>
        </authorList>
    </citation>
    <scope>NUCLEOTIDE SEQUENCE [LARGE SCALE GENOMIC DNA]</scope>
    <source>
        <strain evidence="4">CGMCC 4.3568</strain>
    </source>
</reference>
<dbReference type="AlphaFoldDB" id="A0A1I1BDH0"/>
<sequence length="351" mass="38921">MSAVKRFVLSTFCLFFALAGAVATPAVAAPVADEPSADWVWVRYLASAHPYSTVRTAAWSALISSAPDAAIDAFIDSGYDYAVSRAQERRSRNLDFIRRVYETTTAEYSPEVHAEAGRLLGRNATDSERELFVRSGYEDARTRDREYRDAVGEQERALVQADWDYVRLLSTDDPGEQVRLSASHAVREGATEDDLVEFFAYGWATGARLDLEVFRMRHAHDNMAWRATLTRLIADAQAAEQAAREAGEEAKEQAKTTAVQAWRQVGEHTGPARSGWTDAEEFALRQAENWRAVLAAATAAEGPNWAAILDPAGESETAWLAERNAAAQQAAYWESVLRQSREAEQRVQNQA</sequence>
<organism evidence="3 4">
    <name type="scientific">Amycolatopsis marina</name>
    <dbReference type="NCBI Taxonomy" id="490629"/>
    <lineage>
        <taxon>Bacteria</taxon>
        <taxon>Bacillati</taxon>
        <taxon>Actinomycetota</taxon>
        <taxon>Actinomycetes</taxon>
        <taxon>Pseudonocardiales</taxon>
        <taxon>Pseudonocardiaceae</taxon>
        <taxon>Amycolatopsis</taxon>
    </lineage>
</organism>
<proteinExistence type="predicted"/>
<feature type="coiled-coil region" evidence="1">
    <location>
        <begin position="229"/>
        <end position="256"/>
    </location>
</feature>
<keyword evidence="2" id="KW-0732">Signal</keyword>
<accession>A0A1I1BDH0</accession>
<evidence type="ECO:0000313" key="3">
    <source>
        <dbReference type="EMBL" id="SFB48425.1"/>
    </source>
</evidence>
<dbReference type="EMBL" id="FOKG01000013">
    <property type="protein sequence ID" value="SFB48425.1"/>
    <property type="molecule type" value="Genomic_DNA"/>
</dbReference>
<evidence type="ECO:0000256" key="2">
    <source>
        <dbReference type="SAM" id="SignalP"/>
    </source>
</evidence>
<keyword evidence="4" id="KW-1185">Reference proteome</keyword>
<feature type="chain" id="PRO_5017254251" evidence="2">
    <location>
        <begin position="29"/>
        <end position="351"/>
    </location>
</feature>
<gene>
    <name evidence="3" type="ORF">SAMN05216266_113139</name>
</gene>
<feature type="signal peptide" evidence="2">
    <location>
        <begin position="1"/>
        <end position="28"/>
    </location>
</feature>
<protein>
    <submittedName>
        <fullName evidence="3">Uncharacterized protein</fullName>
    </submittedName>
</protein>
<dbReference type="STRING" id="490629.SAMN05216266_113139"/>
<name>A0A1I1BDH0_9PSEU</name>
<dbReference type="Proteomes" id="UP000243799">
    <property type="component" value="Unassembled WGS sequence"/>
</dbReference>
<evidence type="ECO:0000313" key="4">
    <source>
        <dbReference type="Proteomes" id="UP000243799"/>
    </source>
</evidence>
<evidence type="ECO:0000256" key="1">
    <source>
        <dbReference type="SAM" id="Coils"/>
    </source>
</evidence>